<dbReference type="SMART" id="SM00213">
    <property type="entry name" value="UBQ"/>
    <property type="match status" value="2"/>
</dbReference>
<dbReference type="SUPFAM" id="SSF54236">
    <property type="entry name" value="Ubiquitin-like"/>
    <property type="match status" value="2"/>
</dbReference>
<dbReference type="EMBL" id="CAJNDS010000791">
    <property type="protein sequence ID" value="CAE7234403.1"/>
    <property type="molecule type" value="Genomic_DNA"/>
</dbReference>
<dbReference type="InterPro" id="IPR019956">
    <property type="entry name" value="Ubiquitin_dom"/>
</dbReference>
<sequence>MSIDIQALRCSFENKPFHIKEQSLLKMIQQVEAIQLQQQNLLQTAKDLAEVFSVKVGSCQVDVTAFDTVAFLTEQLALDCGCSAGSLVVTRDGQILPREATLSSLDISGNSKLDFDLKSLERSISVKTMTGKTLFVGMEAGTTIGEVKARIWMKEGIPRSQQRLVFAGKQLEDDKTVSDYSITHLHVLHLIPDLRGGMYDAISGRQGFEVLPDKIVFEDGQTWWFAGSGSRQSYHGREFASKEDLVGFLETSRVESLLRRLGMVQDRSEKIGKEAGLWMSKAMSGTTQSLA</sequence>
<dbReference type="OrthoDB" id="419317at2759"/>
<name>A0A812L1T3_9DINO</name>
<organism evidence="2 3">
    <name type="scientific">Symbiodinium natans</name>
    <dbReference type="NCBI Taxonomy" id="878477"/>
    <lineage>
        <taxon>Eukaryota</taxon>
        <taxon>Sar</taxon>
        <taxon>Alveolata</taxon>
        <taxon>Dinophyceae</taxon>
        <taxon>Suessiales</taxon>
        <taxon>Symbiodiniaceae</taxon>
        <taxon>Symbiodinium</taxon>
    </lineage>
</organism>
<dbReference type="PANTHER" id="PTHR10666">
    <property type="entry name" value="UBIQUITIN"/>
    <property type="match status" value="1"/>
</dbReference>
<dbReference type="Gene3D" id="3.10.20.90">
    <property type="entry name" value="Phosphatidylinositol 3-kinase Catalytic Subunit, Chain A, domain 1"/>
    <property type="match status" value="1"/>
</dbReference>
<evidence type="ECO:0000313" key="3">
    <source>
        <dbReference type="Proteomes" id="UP000604046"/>
    </source>
</evidence>
<proteinExistence type="predicted"/>
<dbReference type="Pfam" id="PF00240">
    <property type="entry name" value="ubiquitin"/>
    <property type="match status" value="1"/>
</dbReference>
<dbReference type="AlphaFoldDB" id="A0A812L1T3"/>
<keyword evidence="3" id="KW-1185">Reference proteome</keyword>
<reference evidence="2" key="1">
    <citation type="submission" date="2021-02" db="EMBL/GenBank/DDBJ databases">
        <authorList>
            <person name="Dougan E. K."/>
            <person name="Rhodes N."/>
            <person name="Thang M."/>
            <person name="Chan C."/>
        </authorList>
    </citation>
    <scope>NUCLEOTIDE SEQUENCE</scope>
</reference>
<dbReference type="InterPro" id="IPR050158">
    <property type="entry name" value="Ubiquitin_ubiquitin-like"/>
</dbReference>
<accession>A0A812L1T3</accession>
<protein>
    <submittedName>
        <fullName evidence="2">TU20 protein</fullName>
    </submittedName>
</protein>
<evidence type="ECO:0000313" key="2">
    <source>
        <dbReference type="EMBL" id="CAE7234403.1"/>
    </source>
</evidence>
<feature type="domain" description="Ubiquitin-like" evidence="1">
    <location>
        <begin position="122"/>
        <end position="197"/>
    </location>
</feature>
<evidence type="ECO:0000259" key="1">
    <source>
        <dbReference type="PROSITE" id="PS50053"/>
    </source>
</evidence>
<dbReference type="PROSITE" id="PS50053">
    <property type="entry name" value="UBIQUITIN_2"/>
    <property type="match status" value="1"/>
</dbReference>
<dbReference type="InterPro" id="IPR000626">
    <property type="entry name" value="Ubiquitin-like_dom"/>
</dbReference>
<gene>
    <name evidence="2" type="primary">TU20</name>
    <name evidence="2" type="ORF">SNAT2548_LOCUS9895</name>
</gene>
<dbReference type="CDD" id="cd17039">
    <property type="entry name" value="Ubl_ubiquitin_like"/>
    <property type="match status" value="1"/>
</dbReference>
<dbReference type="Proteomes" id="UP000604046">
    <property type="component" value="Unassembled WGS sequence"/>
</dbReference>
<dbReference type="InterPro" id="IPR029071">
    <property type="entry name" value="Ubiquitin-like_domsf"/>
</dbReference>
<dbReference type="PRINTS" id="PR00348">
    <property type="entry name" value="UBIQUITIN"/>
</dbReference>
<comment type="caution">
    <text evidence="2">The sequence shown here is derived from an EMBL/GenBank/DDBJ whole genome shotgun (WGS) entry which is preliminary data.</text>
</comment>